<feature type="coiled-coil region" evidence="1">
    <location>
        <begin position="69"/>
        <end position="96"/>
    </location>
</feature>
<evidence type="ECO:0000256" key="2">
    <source>
        <dbReference type="SAM" id="SignalP"/>
    </source>
</evidence>
<name>A0A0R2ZCC7_9PSED</name>
<dbReference type="RefSeq" id="WP_057009839.1">
    <property type="nucleotide sequence ID" value="NZ_JYLK01000017.1"/>
</dbReference>
<reference evidence="4 6" key="2">
    <citation type="submission" date="2016-10" db="EMBL/GenBank/DDBJ databases">
        <authorList>
            <person name="Varghese N."/>
            <person name="Submissions S."/>
        </authorList>
    </citation>
    <scope>NUCLEOTIDE SEQUENCE [LARGE SCALE GENOMIC DNA]</scope>
    <source>
        <strain evidence="4 6">BS3111</strain>
    </source>
</reference>
<dbReference type="EMBL" id="JYLK01000017">
    <property type="protein sequence ID" value="KRP58242.1"/>
    <property type="molecule type" value="Genomic_DNA"/>
</dbReference>
<evidence type="ECO:0000313" key="3">
    <source>
        <dbReference type="EMBL" id="KRP58242.1"/>
    </source>
</evidence>
<proteinExistence type="predicted"/>
<evidence type="ECO:0000256" key="1">
    <source>
        <dbReference type="SAM" id="Coils"/>
    </source>
</evidence>
<dbReference type="Proteomes" id="UP000183126">
    <property type="component" value="Chromosome I"/>
</dbReference>
<evidence type="ECO:0000313" key="6">
    <source>
        <dbReference type="Proteomes" id="UP000183126"/>
    </source>
</evidence>
<keyword evidence="6" id="KW-1185">Reference proteome</keyword>
<dbReference type="OrthoDB" id="7278731at2"/>
<accession>A0A0R2ZCC7</accession>
<feature type="chain" id="PRO_5006430138" description="Lipoprotein" evidence="2">
    <location>
        <begin position="19"/>
        <end position="123"/>
    </location>
</feature>
<dbReference type="AlphaFoldDB" id="A0A0R2ZCC7"/>
<dbReference type="EMBL" id="LT629760">
    <property type="protein sequence ID" value="SDS90261.1"/>
    <property type="molecule type" value="Genomic_DNA"/>
</dbReference>
<keyword evidence="1" id="KW-0175">Coiled coil</keyword>
<evidence type="ECO:0000313" key="5">
    <source>
        <dbReference type="Proteomes" id="UP000052019"/>
    </source>
</evidence>
<keyword evidence="2" id="KW-0732">Signal</keyword>
<feature type="signal peptide" evidence="2">
    <location>
        <begin position="1"/>
        <end position="18"/>
    </location>
</feature>
<protein>
    <recommendedName>
        <fullName evidence="7">Lipoprotein</fullName>
    </recommendedName>
</protein>
<dbReference type="Proteomes" id="UP000052019">
    <property type="component" value="Unassembled WGS sequence"/>
</dbReference>
<sequence length="123" mass="13474">MKYLMLLGTTILSLNAFAQSTLELPSCNLPQQRVQVAQTGGQMTDPRQAHISQRANILAADVSTSRKARKLTQAEADHLVKRIEEIRRQSNRAVKQKGHLSAADSAAFDDELDGLAKGMCATR</sequence>
<dbReference type="PATRIC" id="fig|200450.4.peg.1212"/>
<gene>
    <name evidence="4" type="ORF">SAMN04490205_4030</name>
    <name evidence="3" type="ORF">TU79_21310</name>
</gene>
<organism evidence="3 5">
    <name type="scientific">Pseudomonas trivialis</name>
    <dbReference type="NCBI Taxonomy" id="200450"/>
    <lineage>
        <taxon>Bacteria</taxon>
        <taxon>Pseudomonadati</taxon>
        <taxon>Pseudomonadota</taxon>
        <taxon>Gammaproteobacteria</taxon>
        <taxon>Pseudomonadales</taxon>
        <taxon>Pseudomonadaceae</taxon>
        <taxon>Pseudomonas</taxon>
    </lineage>
</organism>
<evidence type="ECO:0008006" key="7">
    <source>
        <dbReference type="Google" id="ProtNLM"/>
    </source>
</evidence>
<reference evidence="3 5" key="1">
    <citation type="submission" date="2015-02" db="EMBL/GenBank/DDBJ databases">
        <title>Two Pseudomonas sp. nov. isolated from raw milk.</title>
        <authorList>
            <person name="Wenning M."/>
            <person name="von Neubeck M."/>
            <person name="Huptas C."/>
            <person name="Scherer S."/>
        </authorList>
    </citation>
    <scope>NUCLEOTIDE SEQUENCE [LARGE SCALE GENOMIC DNA]</scope>
    <source>
        <strain evidence="3 5">DSM 14937</strain>
    </source>
</reference>
<evidence type="ECO:0000313" key="4">
    <source>
        <dbReference type="EMBL" id="SDS90261.1"/>
    </source>
</evidence>